<name>A0ABY4XPS0_9BACT</name>
<dbReference type="InterPro" id="IPR032710">
    <property type="entry name" value="NTF2-like_dom_sf"/>
</dbReference>
<proteinExistence type="predicted"/>
<dbReference type="RefSeq" id="WP_235163840.1">
    <property type="nucleotide sequence ID" value="NZ_CP098805.1"/>
</dbReference>
<feature type="domain" description="SnoaL-like" evidence="1">
    <location>
        <begin position="7"/>
        <end position="112"/>
    </location>
</feature>
<dbReference type="Pfam" id="PF12680">
    <property type="entry name" value="SnoaL_2"/>
    <property type="match status" value="1"/>
</dbReference>
<dbReference type="EMBL" id="CP098805">
    <property type="protein sequence ID" value="USJ32281.1"/>
    <property type="molecule type" value="Genomic_DNA"/>
</dbReference>
<dbReference type="InterPro" id="IPR037401">
    <property type="entry name" value="SnoaL-like"/>
</dbReference>
<reference evidence="2" key="1">
    <citation type="submission" date="2022-06" db="EMBL/GenBank/DDBJ databases">
        <title>Novel species in genus Dyadobacter.</title>
        <authorList>
            <person name="Ma C."/>
        </authorList>
    </citation>
    <scope>NUCLEOTIDE SEQUENCE</scope>
    <source>
        <strain evidence="2">CY22</strain>
    </source>
</reference>
<accession>A0ABY4XPS0</accession>
<keyword evidence="3" id="KW-1185">Reference proteome</keyword>
<gene>
    <name evidence="2" type="ORF">NFI80_05960</name>
</gene>
<evidence type="ECO:0000259" key="1">
    <source>
        <dbReference type="Pfam" id="PF12680"/>
    </source>
</evidence>
<dbReference type="Proteomes" id="UP001055420">
    <property type="component" value="Chromosome"/>
</dbReference>
<protein>
    <submittedName>
        <fullName evidence="2">Nuclear transport factor 2 family protein</fullName>
    </submittedName>
</protein>
<evidence type="ECO:0000313" key="2">
    <source>
        <dbReference type="EMBL" id="USJ32281.1"/>
    </source>
</evidence>
<sequence>MEAKEIVASYFDALAKGDMQNALSSFTPETKWSQPGNNKFSGLKKNLDEIIKMFEGIMGDTAGNMTVRPNGEMKESGSFVAVPVWFTAKKGSISFDLGGMDLFEVKSGKIMHVWTFSDDQQVDDEFWGR</sequence>
<organism evidence="2 3">
    <name type="scientific">Dyadobacter chenhuakuii</name>
    <dbReference type="NCBI Taxonomy" id="2909339"/>
    <lineage>
        <taxon>Bacteria</taxon>
        <taxon>Pseudomonadati</taxon>
        <taxon>Bacteroidota</taxon>
        <taxon>Cytophagia</taxon>
        <taxon>Cytophagales</taxon>
        <taxon>Spirosomataceae</taxon>
        <taxon>Dyadobacter</taxon>
    </lineage>
</organism>
<evidence type="ECO:0000313" key="3">
    <source>
        <dbReference type="Proteomes" id="UP001055420"/>
    </source>
</evidence>
<dbReference type="SUPFAM" id="SSF54427">
    <property type="entry name" value="NTF2-like"/>
    <property type="match status" value="1"/>
</dbReference>
<dbReference type="Gene3D" id="3.10.450.50">
    <property type="match status" value="1"/>
</dbReference>